<dbReference type="HOGENOM" id="CLU_1778270_0_0_1"/>
<proteinExistence type="predicted"/>
<sequence length="146" mass="16642">MSNTCNATSLPKRLEQSIVTGPAEIECRLVEQRSHVAPRDISCPPTELLAKIFSEGPHEVRRGTLPSIVTVSHVLRHWRVVSIGPGPPHQFDYLSSALRSGRLSYPGLRALTLHGHWRWLEYRVESDGTVVYDEDDNWYYYDELCP</sequence>
<dbReference type="Proteomes" id="UP000053263">
    <property type="component" value="Unassembled WGS sequence"/>
</dbReference>
<name>A0A0C9T0J6_PLICR</name>
<evidence type="ECO:0000313" key="1">
    <source>
        <dbReference type="EMBL" id="KII82629.1"/>
    </source>
</evidence>
<reference evidence="1 2" key="1">
    <citation type="submission" date="2014-06" db="EMBL/GenBank/DDBJ databases">
        <title>Evolutionary Origins and Diversification of the Mycorrhizal Mutualists.</title>
        <authorList>
            <consortium name="DOE Joint Genome Institute"/>
            <consortium name="Mycorrhizal Genomics Consortium"/>
            <person name="Kohler A."/>
            <person name="Kuo A."/>
            <person name="Nagy L.G."/>
            <person name="Floudas D."/>
            <person name="Copeland A."/>
            <person name="Barry K.W."/>
            <person name="Cichocki N."/>
            <person name="Veneault-Fourrey C."/>
            <person name="LaButti K."/>
            <person name="Lindquist E.A."/>
            <person name="Lipzen A."/>
            <person name="Lundell T."/>
            <person name="Morin E."/>
            <person name="Murat C."/>
            <person name="Riley R."/>
            <person name="Ohm R."/>
            <person name="Sun H."/>
            <person name="Tunlid A."/>
            <person name="Henrissat B."/>
            <person name="Grigoriev I.V."/>
            <person name="Hibbett D.S."/>
            <person name="Martin F."/>
        </authorList>
    </citation>
    <scope>NUCLEOTIDE SEQUENCE [LARGE SCALE GENOMIC DNA]</scope>
    <source>
        <strain evidence="1 2">FD-325 SS-3</strain>
    </source>
</reference>
<gene>
    <name evidence="1" type="ORF">PLICRDRAFT_181235</name>
</gene>
<protein>
    <recommendedName>
        <fullName evidence="3">F-box domain-containing protein</fullName>
    </recommendedName>
</protein>
<dbReference type="AlphaFoldDB" id="A0A0C9T0J6"/>
<evidence type="ECO:0000313" key="2">
    <source>
        <dbReference type="Proteomes" id="UP000053263"/>
    </source>
</evidence>
<keyword evidence="2" id="KW-1185">Reference proteome</keyword>
<dbReference type="OrthoDB" id="2603857at2759"/>
<accession>A0A0C9T0J6</accession>
<dbReference type="EMBL" id="KN832832">
    <property type="protein sequence ID" value="KII82629.1"/>
    <property type="molecule type" value="Genomic_DNA"/>
</dbReference>
<evidence type="ECO:0008006" key="3">
    <source>
        <dbReference type="Google" id="ProtNLM"/>
    </source>
</evidence>
<organism evidence="1 2">
    <name type="scientific">Plicaturopsis crispa FD-325 SS-3</name>
    <dbReference type="NCBI Taxonomy" id="944288"/>
    <lineage>
        <taxon>Eukaryota</taxon>
        <taxon>Fungi</taxon>
        <taxon>Dikarya</taxon>
        <taxon>Basidiomycota</taxon>
        <taxon>Agaricomycotina</taxon>
        <taxon>Agaricomycetes</taxon>
        <taxon>Agaricomycetidae</taxon>
        <taxon>Amylocorticiales</taxon>
        <taxon>Amylocorticiaceae</taxon>
        <taxon>Plicatura</taxon>
        <taxon>Plicaturopsis crispa</taxon>
    </lineage>
</organism>